<evidence type="ECO:0000313" key="2">
    <source>
        <dbReference type="Proteomes" id="UP000724584"/>
    </source>
</evidence>
<evidence type="ECO:0000313" key="1">
    <source>
        <dbReference type="EMBL" id="KAH6632376.1"/>
    </source>
</evidence>
<name>A0ACB7PC31_9PEZI</name>
<accession>A0ACB7PC31</accession>
<gene>
    <name evidence="1" type="ORF">F5144DRAFT_250073</name>
</gene>
<dbReference type="EMBL" id="JAGIZQ010000004">
    <property type="protein sequence ID" value="KAH6632376.1"/>
    <property type="molecule type" value="Genomic_DNA"/>
</dbReference>
<dbReference type="Proteomes" id="UP000724584">
    <property type="component" value="Unassembled WGS sequence"/>
</dbReference>
<reference evidence="1 2" key="1">
    <citation type="journal article" date="2021" name="Nat. Commun.">
        <title>Genetic determinants of endophytism in the Arabidopsis root mycobiome.</title>
        <authorList>
            <person name="Mesny F."/>
            <person name="Miyauchi S."/>
            <person name="Thiergart T."/>
            <person name="Pickel B."/>
            <person name="Atanasova L."/>
            <person name="Karlsson M."/>
            <person name="Huettel B."/>
            <person name="Barry K.W."/>
            <person name="Haridas S."/>
            <person name="Chen C."/>
            <person name="Bauer D."/>
            <person name="Andreopoulos W."/>
            <person name="Pangilinan J."/>
            <person name="LaButti K."/>
            <person name="Riley R."/>
            <person name="Lipzen A."/>
            <person name="Clum A."/>
            <person name="Drula E."/>
            <person name="Henrissat B."/>
            <person name="Kohler A."/>
            <person name="Grigoriev I.V."/>
            <person name="Martin F.M."/>
            <person name="Hacquard S."/>
        </authorList>
    </citation>
    <scope>NUCLEOTIDE SEQUENCE [LARGE SCALE GENOMIC DNA]</scope>
    <source>
        <strain evidence="1 2">MPI-SDFR-AT-0079</strain>
    </source>
</reference>
<protein>
    <submittedName>
        <fullName evidence="1">Uncharacterized protein</fullName>
    </submittedName>
</protein>
<organism evidence="1 2">
    <name type="scientific">Chaetomium tenue</name>
    <dbReference type="NCBI Taxonomy" id="1854479"/>
    <lineage>
        <taxon>Eukaryota</taxon>
        <taxon>Fungi</taxon>
        <taxon>Dikarya</taxon>
        <taxon>Ascomycota</taxon>
        <taxon>Pezizomycotina</taxon>
        <taxon>Sordariomycetes</taxon>
        <taxon>Sordariomycetidae</taxon>
        <taxon>Sordariales</taxon>
        <taxon>Chaetomiaceae</taxon>
        <taxon>Chaetomium</taxon>
    </lineage>
</organism>
<comment type="caution">
    <text evidence="1">The sequence shown here is derived from an EMBL/GenBank/DDBJ whole genome shotgun (WGS) entry which is preliminary data.</text>
</comment>
<proteinExistence type="predicted"/>
<sequence length="122" mass="12453">MSISFSFSSSLTNAVSVTSSSVTTINVTSGSANGQDWAVTTGWAIKHESFSNNGGSVVQTTQQMVGQTSVTHTGIHGAHGQPLHLGGGHSTTIRNGIVGRIEDVTNGPHSTRCAGCEGAARN</sequence>
<keyword evidence="2" id="KW-1185">Reference proteome</keyword>